<dbReference type="CDD" id="cd00038">
    <property type="entry name" value="CAP_ED"/>
    <property type="match status" value="1"/>
</dbReference>
<evidence type="ECO:0000259" key="5">
    <source>
        <dbReference type="PROSITE" id="PS50042"/>
    </source>
</evidence>
<dbReference type="PROSITE" id="PS50042">
    <property type="entry name" value="CNMP_BINDING_3"/>
    <property type="match status" value="1"/>
</dbReference>
<dbReference type="EMBL" id="CP020028">
    <property type="protein sequence ID" value="ASR47849.1"/>
    <property type="molecule type" value="Genomic_DNA"/>
</dbReference>
<feature type="domain" description="Cyclic nucleotide-binding" evidence="5">
    <location>
        <begin position="34"/>
        <end position="135"/>
    </location>
</feature>
<dbReference type="PROSITE" id="PS51063">
    <property type="entry name" value="HTH_CRP_2"/>
    <property type="match status" value="1"/>
</dbReference>
<dbReference type="SMART" id="SM00419">
    <property type="entry name" value="HTH_CRP"/>
    <property type="match status" value="1"/>
</dbReference>
<keyword evidence="1" id="KW-0805">Transcription regulation</keyword>
<dbReference type="InterPro" id="IPR050397">
    <property type="entry name" value="Env_Response_Regulators"/>
</dbReference>
<evidence type="ECO:0000259" key="6">
    <source>
        <dbReference type="PROSITE" id="PS51063"/>
    </source>
</evidence>
<dbReference type="KEGG" id="pkb:B4V02_14740"/>
<dbReference type="OrthoDB" id="9810708at2"/>
<dbReference type="Gene3D" id="2.60.120.10">
    <property type="entry name" value="Jelly Rolls"/>
    <property type="match status" value="1"/>
</dbReference>
<protein>
    <submittedName>
        <fullName evidence="7">Crp/Fnr family transcriptional regulator</fullName>
    </submittedName>
</protein>
<sequence>MLDLAAKTVSTGSKASKRSIDSVYALHRKYGTLRRFPKGSFVFTKGSVPVGSYFIENGLLKVCQFTEEGRDVTFFIRKTGDAFGLAEIVLGQNHPCYAQCLHDSQIWVLDAAIIQEKIHSDHEVMSDILYTMTDRLIHHQSTVELLISKPVPWRLAWLLQQLGTPVGDGDSRIDLVLNHEEISNMIGCSRQTVSELLSKWKAQGIISYDRKHIVLHNVQAIFGASGMN</sequence>
<dbReference type="CDD" id="cd00092">
    <property type="entry name" value="HTH_CRP"/>
    <property type="match status" value="1"/>
</dbReference>
<evidence type="ECO:0000256" key="1">
    <source>
        <dbReference type="ARBA" id="ARBA00023015"/>
    </source>
</evidence>
<dbReference type="RefSeq" id="WP_094155394.1">
    <property type="nucleotide sequence ID" value="NZ_CP020028.1"/>
</dbReference>
<gene>
    <name evidence="7" type="ORF">B4V02_14740</name>
</gene>
<dbReference type="PANTHER" id="PTHR24567:SF26">
    <property type="entry name" value="REGULATORY PROTEIN YEIL"/>
    <property type="match status" value="1"/>
</dbReference>
<organism evidence="7 8">
    <name type="scientific">Paenibacillus kribbensis</name>
    <dbReference type="NCBI Taxonomy" id="172713"/>
    <lineage>
        <taxon>Bacteria</taxon>
        <taxon>Bacillati</taxon>
        <taxon>Bacillota</taxon>
        <taxon>Bacilli</taxon>
        <taxon>Bacillales</taxon>
        <taxon>Paenibacillaceae</taxon>
        <taxon>Paenibacillus</taxon>
    </lineage>
</organism>
<dbReference type="SMART" id="SM00100">
    <property type="entry name" value="cNMP"/>
    <property type="match status" value="1"/>
</dbReference>
<keyword evidence="8" id="KW-1185">Reference proteome</keyword>
<dbReference type="SUPFAM" id="SSF46785">
    <property type="entry name" value="Winged helix' DNA-binding domain"/>
    <property type="match status" value="1"/>
</dbReference>
<proteinExistence type="predicted"/>
<dbReference type="GO" id="GO:0005829">
    <property type="term" value="C:cytosol"/>
    <property type="evidence" value="ECO:0007669"/>
    <property type="project" value="TreeGrafter"/>
</dbReference>
<reference evidence="7 8" key="1">
    <citation type="submission" date="2017-03" db="EMBL/GenBank/DDBJ databases">
        <title>Complete genome sequence of Paenibacillus Kribbensis producing bioflocculants.</title>
        <authorList>
            <person name="Lee H.-G."/>
            <person name="Oh H.-M."/>
        </authorList>
    </citation>
    <scope>NUCLEOTIDE SEQUENCE [LARGE SCALE GENOMIC DNA]</scope>
    <source>
        <strain evidence="7 8">AM49</strain>
    </source>
</reference>
<evidence type="ECO:0000313" key="7">
    <source>
        <dbReference type="EMBL" id="ASR47849.1"/>
    </source>
</evidence>
<dbReference type="PRINTS" id="PR00034">
    <property type="entry name" value="HTHCRP"/>
</dbReference>
<dbReference type="InterPro" id="IPR012318">
    <property type="entry name" value="HTH_CRP"/>
</dbReference>
<keyword evidence="4" id="KW-0804">Transcription</keyword>
<evidence type="ECO:0000256" key="2">
    <source>
        <dbReference type="ARBA" id="ARBA00023125"/>
    </source>
</evidence>
<dbReference type="InterPro" id="IPR014710">
    <property type="entry name" value="RmlC-like_jellyroll"/>
</dbReference>
<name>A0A222WN05_9BACL</name>
<dbReference type="STRING" id="172713.GCA_001705305_04735"/>
<dbReference type="AlphaFoldDB" id="A0A222WN05"/>
<keyword evidence="2" id="KW-0238">DNA-binding</keyword>
<evidence type="ECO:0000256" key="3">
    <source>
        <dbReference type="ARBA" id="ARBA00023159"/>
    </source>
</evidence>
<evidence type="ECO:0000313" key="8">
    <source>
        <dbReference type="Proteomes" id="UP000214666"/>
    </source>
</evidence>
<dbReference type="GO" id="GO:0003700">
    <property type="term" value="F:DNA-binding transcription factor activity"/>
    <property type="evidence" value="ECO:0007669"/>
    <property type="project" value="TreeGrafter"/>
</dbReference>
<dbReference type="PANTHER" id="PTHR24567">
    <property type="entry name" value="CRP FAMILY TRANSCRIPTIONAL REGULATORY PROTEIN"/>
    <property type="match status" value="1"/>
</dbReference>
<dbReference type="Proteomes" id="UP000214666">
    <property type="component" value="Chromosome"/>
</dbReference>
<dbReference type="InterPro" id="IPR018490">
    <property type="entry name" value="cNMP-bd_dom_sf"/>
</dbReference>
<dbReference type="GO" id="GO:0003677">
    <property type="term" value="F:DNA binding"/>
    <property type="evidence" value="ECO:0007669"/>
    <property type="project" value="UniProtKB-KW"/>
</dbReference>
<evidence type="ECO:0000256" key="4">
    <source>
        <dbReference type="ARBA" id="ARBA00023163"/>
    </source>
</evidence>
<dbReference type="InterPro" id="IPR036390">
    <property type="entry name" value="WH_DNA-bd_sf"/>
</dbReference>
<feature type="domain" description="HTH crp-type" evidence="6">
    <location>
        <begin position="149"/>
        <end position="219"/>
    </location>
</feature>
<dbReference type="SUPFAM" id="SSF51206">
    <property type="entry name" value="cAMP-binding domain-like"/>
    <property type="match status" value="1"/>
</dbReference>
<dbReference type="Pfam" id="PF13545">
    <property type="entry name" value="HTH_Crp_2"/>
    <property type="match status" value="1"/>
</dbReference>
<accession>A0A222WN05</accession>
<dbReference type="InterPro" id="IPR000595">
    <property type="entry name" value="cNMP-bd_dom"/>
</dbReference>
<keyword evidence="3" id="KW-0010">Activator</keyword>
<dbReference type="Pfam" id="PF00027">
    <property type="entry name" value="cNMP_binding"/>
    <property type="match status" value="1"/>
</dbReference>